<dbReference type="Pfam" id="PF12833">
    <property type="entry name" value="HTH_18"/>
    <property type="match status" value="1"/>
</dbReference>
<keyword evidence="1" id="KW-0805">Transcription regulation</keyword>
<dbReference type="EMBL" id="JAVXZY010000007">
    <property type="protein sequence ID" value="MDT9001038.1"/>
    <property type="molecule type" value="Genomic_DNA"/>
</dbReference>
<dbReference type="SMART" id="SM00342">
    <property type="entry name" value="HTH_ARAC"/>
    <property type="match status" value="1"/>
</dbReference>
<feature type="domain" description="HTH araC/xylS-type" evidence="4">
    <location>
        <begin position="251"/>
        <end position="352"/>
    </location>
</feature>
<dbReference type="Pfam" id="PF12625">
    <property type="entry name" value="Arabinose_bd"/>
    <property type="match status" value="1"/>
</dbReference>
<organism evidence="5 6">
    <name type="scientific">Roseateles aquae</name>
    <dbReference type="NCBI Taxonomy" id="3077235"/>
    <lineage>
        <taxon>Bacteria</taxon>
        <taxon>Pseudomonadati</taxon>
        <taxon>Pseudomonadota</taxon>
        <taxon>Betaproteobacteria</taxon>
        <taxon>Burkholderiales</taxon>
        <taxon>Sphaerotilaceae</taxon>
        <taxon>Roseateles</taxon>
    </lineage>
</organism>
<dbReference type="InterPro" id="IPR018060">
    <property type="entry name" value="HTH_AraC"/>
</dbReference>
<dbReference type="Gene3D" id="1.10.10.60">
    <property type="entry name" value="Homeodomain-like"/>
    <property type="match status" value="1"/>
</dbReference>
<dbReference type="InterPro" id="IPR032687">
    <property type="entry name" value="AraC-type_N"/>
</dbReference>
<dbReference type="Proteomes" id="UP001246372">
    <property type="component" value="Unassembled WGS sequence"/>
</dbReference>
<protein>
    <submittedName>
        <fullName evidence="5">Helix-turn-helix domain-containing protein</fullName>
    </submittedName>
</protein>
<gene>
    <name evidence="5" type="ORF">RQP53_17300</name>
</gene>
<evidence type="ECO:0000256" key="3">
    <source>
        <dbReference type="ARBA" id="ARBA00023163"/>
    </source>
</evidence>
<evidence type="ECO:0000256" key="2">
    <source>
        <dbReference type="ARBA" id="ARBA00023125"/>
    </source>
</evidence>
<evidence type="ECO:0000256" key="1">
    <source>
        <dbReference type="ARBA" id="ARBA00023015"/>
    </source>
</evidence>
<reference evidence="5" key="1">
    <citation type="submission" date="2023-09" db="EMBL/GenBank/DDBJ databases">
        <title>Paucibacter sp. APW11 Genome sequencing and assembly.</title>
        <authorList>
            <person name="Kim I."/>
        </authorList>
    </citation>
    <scope>NUCLEOTIDE SEQUENCE</scope>
    <source>
        <strain evidence="5">APW11</strain>
    </source>
</reference>
<keyword evidence="6" id="KW-1185">Reference proteome</keyword>
<keyword evidence="2" id="KW-0238">DNA-binding</keyword>
<evidence type="ECO:0000313" key="5">
    <source>
        <dbReference type="EMBL" id="MDT9001038.1"/>
    </source>
</evidence>
<accession>A0ABU3PEN9</accession>
<proteinExistence type="predicted"/>
<dbReference type="PROSITE" id="PS01124">
    <property type="entry name" value="HTH_ARAC_FAMILY_2"/>
    <property type="match status" value="1"/>
</dbReference>
<dbReference type="PANTHER" id="PTHR47894">
    <property type="entry name" value="HTH-TYPE TRANSCRIPTIONAL REGULATOR GADX"/>
    <property type="match status" value="1"/>
</dbReference>
<keyword evidence="3" id="KW-0804">Transcription</keyword>
<comment type="caution">
    <text evidence="5">The sequence shown here is derived from an EMBL/GenBank/DDBJ whole genome shotgun (WGS) entry which is preliminary data.</text>
</comment>
<name>A0ABU3PEN9_9BURK</name>
<evidence type="ECO:0000259" key="4">
    <source>
        <dbReference type="PROSITE" id="PS01124"/>
    </source>
</evidence>
<dbReference type="PANTHER" id="PTHR47894:SF1">
    <property type="entry name" value="HTH-TYPE TRANSCRIPTIONAL REGULATOR VQSM"/>
    <property type="match status" value="1"/>
</dbReference>
<evidence type="ECO:0000313" key="6">
    <source>
        <dbReference type="Proteomes" id="UP001246372"/>
    </source>
</evidence>
<dbReference type="InterPro" id="IPR009057">
    <property type="entry name" value="Homeodomain-like_sf"/>
</dbReference>
<dbReference type="RefSeq" id="WP_315651923.1">
    <property type="nucleotide sequence ID" value="NZ_JAVXZY010000007.1"/>
</dbReference>
<sequence length="358" mass="39022">MTAAAALQERIAQALSQGLGEHIVARPYQLDSAFIPWSHQPALLEDYARNRELDIDHWLAHAGARRGQALSPRQLLALLDPLQHAARDSAFVLGQLALPGHYGLASHALQGAPDLLQALRLLCRFSARLSPLLTPRLLIHEDELLLYWTEACGLPTAQRNHLVDMQMSAVTAMAQWLGTEALPWRYSFNRTQPADLSQHAAYLGPRLQFNCHIDGMRLALGPARRPWPGRQPAGIAAAALAAQADPPALQRGLRAALYDSMMARAPALPTLDESAAQFGVSAATLKRHLAQQGTHYQAELDTVRAHLALFLLALDGHSNETVATALGFHDTSNFRRSFKRWTGLTPGAISSSPSMLGI</sequence>
<dbReference type="SUPFAM" id="SSF46689">
    <property type="entry name" value="Homeodomain-like"/>
    <property type="match status" value="1"/>
</dbReference>